<dbReference type="PRINTS" id="PR00892">
    <property type="entry name" value="RABGDI"/>
</dbReference>
<protein>
    <recommendedName>
        <fullName evidence="2">Rab GDP dissociation inhibitor</fullName>
    </recommendedName>
</protein>
<sequence length="468" mass="52316">MEEKYDAIVLGTGLKEGIISALLSVHGKKVLHMDRNNYYGGDCATIKLTDLYKMFGEDPATIPPNMGRDADWNIDLVPKFILSGGDLMRMLRHADCLMYLDFGRVAGHFVLYKDNIHRVPCTVKEALASKLMGIFEKKRMADLLQSINDYFDPDKKKPMKMDPKKNTVKEFFAEYGLDDETRDFIVHAMSLATNMDCLNKPAYETFEKINLYTYSLALYGASPFIYPMYGLGDLPQAFARLAAVWGGTYMLDRKIDEILYDENGKVAGIRSGTEKAYAPLVIGDPSYFPEYVSEVGKVGRGIVILKSPLEQCAKQSEVETDKAGNKVFATSAQIIVTGIAAKNGREEDIYITTQGYQHRTTPKGLQLGFISGTVKTDNEAELEPGWKILSGAGILKKFYKVTKMYEPRINECEPKGIFVSKSYDATSHFESTVADAIAMYERITGEKLDLDSKIVRPAIPGMELVDQQ</sequence>
<evidence type="ECO:0000313" key="5">
    <source>
        <dbReference type="Proteomes" id="UP001642409"/>
    </source>
</evidence>
<dbReference type="AlphaFoldDB" id="A0AA86NQW9"/>
<dbReference type="GO" id="GO:0007264">
    <property type="term" value="P:small GTPase-mediated signal transduction"/>
    <property type="evidence" value="ECO:0007669"/>
    <property type="project" value="InterPro"/>
</dbReference>
<dbReference type="Gene3D" id="1.10.405.10">
    <property type="entry name" value="Guanine Nucleotide Dissociation Inhibitor, domain 1"/>
    <property type="match status" value="1"/>
</dbReference>
<dbReference type="FunFam" id="1.10.405.10:FF:000011">
    <property type="entry name" value="Rab GDP dissociation inhibitor"/>
    <property type="match status" value="1"/>
</dbReference>
<dbReference type="SUPFAM" id="SSF51905">
    <property type="entry name" value="FAD/NAD(P)-binding domain"/>
    <property type="match status" value="2"/>
</dbReference>
<dbReference type="PRINTS" id="PR00891">
    <property type="entry name" value="RABGDIREP"/>
</dbReference>
<dbReference type="GO" id="GO:0005093">
    <property type="term" value="F:Rab GDP-dissociation inhibitor activity"/>
    <property type="evidence" value="ECO:0007669"/>
    <property type="project" value="InterPro"/>
</dbReference>
<comment type="similarity">
    <text evidence="1 2">Belongs to the Rab GDI family.</text>
</comment>
<dbReference type="SUPFAM" id="SSF54373">
    <property type="entry name" value="FAD-linked reductases, C-terminal domain"/>
    <property type="match status" value="1"/>
</dbReference>
<comment type="caution">
    <text evidence="3">The sequence shown here is derived from an EMBL/GenBank/DDBJ whole genome shotgun (WGS) entry which is preliminary data.</text>
</comment>
<dbReference type="Proteomes" id="UP001642409">
    <property type="component" value="Unassembled WGS sequence"/>
</dbReference>
<dbReference type="Pfam" id="PF00996">
    <property type="entry name" value="GDI"/>
    <property type="match status" value="1"/>
</dbReference>
<dbReference type="EMBL" id="CAXDID020000159">
    <property type="protein sequence ID" value="CAL6044007.1"/>
    <property type="molecule type" value="Genomic_DNA"/>
</dbReference>
<dbReference type="GO" id="GO:0015031">
    <property type="term" value="P:protein transport"/>
    <property type="evidence" value="ECO:0007669"/>
    <property type="project" value="InterPro"/>
</dbReference>
<organism evidence="3">
    <name type="scientific">Hexamita inflata</name>
    <dbReference type="NCBI Taxonomy" id="28002"/>
    <lineage>
        <taxon>Eukaryota</taxon>
        <taxon>Metamonada</taxon>
        <taxon>Diplomonadida</taxon>
        <taxon>Hexamitidae</taxon>
        <taxon>Hexamitinae</taxon>
        <taxon>Hexamita</taxon>
    </lineage>
</organism>
<proteinExistence type="inferred from homology"/>
<dbReference type="PANTHER" id="PTHR11787">
    <property type="entry name" value="RAB GDP-DISSOCIATION INHIBITOR"/>
    <property type="match status" value="1"/>
</dbReference>
<dbReference type="InterPro" id="IPR000806">
    <property type="entry name" value="RabGDI"/>
</dbReference>
<evidence type="ECO:0000256" key="1">
    <source>
        <dbReference type="ARBA" id="ARBA00005593"/>
    </source>
</evidence>
<evidence type="ECO:0000256" key="2">
    <source>
        <dbReference type="RuleBase" id="RU363124"/>
    </source>
</evidence>
<dbReference type="Gene3D" id="3.50.50.60">
    <property type="entry name" value="FAD/NAD(P)-binding domain"/>
    <property type="match status" value="1"/>
</dbReference>
<name>A0AA86NQW9_9EUKA</name>
<dbReference type="InterPro" id="IPR036188">
    <property type="entry name" value="FAD/NAD-bd_sf"/>
</dbReference>
<dbReference type="GO" id="GO:0016192">
    <property type="term" value="P:vesicle-mediated transport"/>
    <property type="evidence" value="ECO:0007669"/>
    <property type="project" value="TreeGrafter"/>
</dbReference>
<accession>A0AA86NQW9</accession>
<dbReference type="EMBL" id="CATOUU010000295">
    <property type="protein sequence ID" value="CAI9923761.1"/>
    <property type="molecule type" value="Genomic_DNA"/>
</dbReference>
<dbReference type="InterPro" id="IPR018203">
    <property type="entry name" value="GDP_dissociation_inhibitor"/>
</dbReference>
<gene>
    <name evidence="3" type="ORF">HINF_LOCUS11406</name>
    <name evidence="4" type="ORF">HINF_LOCUS40349</name>
</gene>
<dbReference type="Gene3D" id="3.30.519.10">
    <property type="entry name" value="Guanine Nucleotide Dissociation Inhibitor, domain 2"/>
    <property type="match status" value="1"/>
</dbReference>
<keyword evidence="5" id="KW-1185">Reference proteome</keyword>
<evidence type="ECO:0000313" key="4">
    <source>
        <dbReference type="EMBL" id="CAL6044007.1"/>
    </source>
</evidence>
<dbReference type="GO" id="GO:0005737">
    <property type="term" value="C:cytoplasm"/>
    <property type="evidence" value="ECO:0007669"/>
    <property type="project" value="TreeGrafter"/>
</dbReference>
<evidence type="ECO:0000313" key="3">
    <source>
        <dbReference type="EMBL" id="CAI9923761.1"/>
    </source>
</evidence>
<dbReference type="PANTHER" id="PTHR11787:SF8">
    <property type="entry name" value="RAB GDP DISSOCIATION INHIBITOR"/>
    <property type="match status" value="1"/>
</dbReference>
<reference evidence="3" key="1">
    <citation type="submission" date="2023-06" db="EMBL/GenBank/DDBJ databases">
        <authorList>
            <person name="Kurt Z."/>
        </authorList>
    </citation>
    <scope>NUCLEOTIDE SEQUENCE</scope>
</reference>
<reference evidence="4 5" key="2">
    <citation type="submission" date="2024-07" db="EMBL/GenBank/DDBJ databases">
        <authorList>
            <person name="Akdeniz Z."/>
        </authorList>
    </citation>
    <scope>NUCLEOTIDE SEQUENCE [LARGE SCALE GENOMIC DNA]</scope>
</reference>